<reference evidence="2 3" key="1">
    <citation type="submission" date="2016-03" db="EMBL/GenBank/DDBJ databases">
        <title>EvidentialGene: Evidence-directed Construction of Genes on Genomes.</title>
        <authorList>
            <person name="Gilbert D.G."/>
            <person name="Choi J.-H."/>
            <person name="Mockaitis K."/>
            <person name="Colbourne J."/>
            <person name="Pfrender M."/>
        </authorList>
    </citation>
    <scope>NUCLEOTIDE SEQUENCE [LARGE SCALE GENOMIC DNA]</scope>
    <source>
        <strain evidence="2 3">Xinb3</strain>
        <tissue evidence="2">Complete organism</tissue>
    </source>
</reference>
<comment type="caution">
    <text evidence="2">The sequence shown here is derived from an EMBL/GenBank/DDBJ whole genome shotgun (WGS) entry which is preliminary data.</text>
</comment>
<dbReference type="EMBL" id="LRGB01002330">
    <property type="protein sequence ID" value="KZS08131.1"/>
    <property type="molecule type" value="Genomic_DNA"/>
</dbReference>
<feature type="region of interest" description="Disordered" evidence="1">
    <location>
        <begin position="1"/>
        <end position="28"/>
    </location>
</feature>
<organism evidence="2 3">
    <name type="scientific">Daphnia magna</name>
    <dbReference type="NCBI Taxonomy" id="35525"/>
    <lineage>
        <taxon>Eukaryota</taxon>
        <taxon>Metazoa</taxon>
        <taxon>Ecdysozoa</taxon>
        <taxon>Arthropoda</taxon>
        <taxon>Crustacea</taxon>
        <taxon>Branchiopoda</taxon>
        <taxon>Diplostraca</taxon>
        <taxon>Cladocera</taxon>
        <taxon>Anomopoda</taxon>
        <taxon>Daphniidae</taxon>
        <taxon>Daphnia</taxon>
    </lineage>
</organism>
<protein>
    <submittedName>
        <fullName evidence="2">Uncharacterized protein</fullName>
    </submittedName>
</protein>
<gene>
    <name evidence="2" type="ORF">APZ42_027997</name>
</gene>
<evidence type="ECO:0000313" key="3">
    <source>
        <dbReference type="Proteomes" id="UP000076858"/>
    </source>
</evidence>
<evidence type="ECO:0000313" key="2">
    <source>
        <dbReference type="EMBL" id="KZS08131.1"/>
    </source>
</evidence>
<dbReference type="Proteomes" id="UP000076858">
    <property type="component" value="Unassembled WGS sequence"/>
</dbReference>
<evidence type="ECO:0000256" key="1">
    <source>
        <dbReference type="SAM" id="MobiDB-lite"/>
    </source>
</evidence>
<dbReference type="AlphaFoldDB" id="A0A164QWX2"/>
<proteinExistence type="predicted"/>
<accession>A0A164QWX2</accession>
<keyword evidence="3" id="KW-1185">Reference proteome</keyword>
<sequence length="50" mass="5904">MNSSHSNPKIFFESKNSDKHPYRPKTKNLSFPVTHMMINTRSTQRKAQRV</sequence>
<name>A0A164QWX2_9CRUS</name>